<keyword evidence="2" id="KW-1185">Reference proteome</keyword>
<proteinExistence type="predicted"/>
<dbReference type="Proteomes" id="UP000318815">
    <property type="component" value="Unassembled WGS sequence"/>
</dbReference>
<evidence type="ECO:0008006" key="3">
    <source>
        <dbReference type="Google" id="ProtNLM"/>
    </source>
</evidence>
<evidence type="ECO:0000313" key="1">
    <source>
        <dbReference type="EMBL" id="TWV91989.1"/>
    </source>
</evidence>
<dbReference type="RefSeq" id="WP_146308253.1">
    <property type="nucleotide sequence ID" value="NZ_VOHS01000070.1"/>
</dbReference>
<gene>
    <name evidence="1" type="ORF">FEF09_28585</name>
</gene>
<comment type="caution">
    <text evidence="1">The sequence shown here is derived from an EMBL/GenBank/DDBJ whole genome shotgun (WGS) entry which is preliminary data.</text>
</comment>
<dbReference type="AlphaFoldDB" id="A0A5C6LNV5"/>
<name>A0A5C6LNV5_9BACT</name>
<evidence type="ECO:0000313" key="2">
    <source>
        <dbReference type="Proteomes" id="UP000318815"/>
    </source>
</evidence>
<dbReference type="OrthoDB" id="9796999at2"/>
<dbReference type="Pfam" id="PF13376">
    <property type="entry name" value="OmdA"/>
    <property type="match status" value="1"/>
</dbReference>
<dbReference type="EMBL" id="VOHS01000070">
    <property type="protein sequence ID" value="TWV91989.1"/>
    <property type="molecule type" value="Genomic_DNA"/>
</dbReference>
<accession>A0A5C6LNV5</accession>
<reference evidence="1 2" key="1">
    <citation type="submission" date="2019-08" db="EMBL/GenBank/DDBJ databases">
        <title>Whole genome sequencing of chitin degrading bacteria Chitinophaga pinensis YS16.</title>
        <authorList>
            <person name="Singh R.P."/>
            <person name="Manchanda G."/>
            <person name="Maurya I.K."/>
            <person name="Joshi N.K."/>
            <person name="Srivastava A.K."/>
        </authorList>
    </citation>
    <scope>NUCLEOTIDE SEQUENCE [LARGE SCALE GENOMIC DNA]</scope>
    <source>
        <strain evidence="1 2">YS-16</strain>
    </source>
</reference>
<protein>
    <recommendedName>
        <fullName evidence="3">Bacteriocin-protection protein</fullName>
    </recommendedName>
</protein>
<sequence length="192" mass="22108">MQEKDSETFCPVDRSQWRAWLLKNHQQKQSIWLIYYKKQAGINTMSRSEGIDEALCFGWIDSTARPIDDEKFMQLFTRRKPNSVWSAINKEKVKRLVAGGLMMPAGAKCIEIAKKNGSWSILDEVEMLKIPKDLTAAFKLYPGSKAFFTGLSKTVRKGMLQWLVLAKRPETRQKRIIEIAVLAAQQLKPKQF</sequence>
<organism evidence="1 2">
    <name type="scientific">Chitinophaga pinensis</name>
    <dbReference type="NCBI Taxonomy" id="79329"/>
    <lineage>
        <taxon>Bacteria</taxon>
        <taxon>Pseudomonadati</taxon>
        <taxon>Bacteroidota</taxon>
        <taxon>Chitinophagia</taxon>
        <taxon>Chitinophagales</taxon>
        <taxon>Chitinophagaceae</taxon>
        <taxon>Chitinophaga</taxon>
    </lineage>
</organism>